<evidence type="ECO:0000259" key="2">
    <source>
        <dbReference type="PROSITE" id="PS50822"/>
    </source>
</evidence>
<dbReference type="PROSITE" id="PS50822">
    <property type="entry name" value="PIWI"/>
    <property type="match status" value="1"/>
</dbReference>
<evidence type="ECO:0000313" key="3">
    <source>
        <dbReference type="EMBL" id="THV44357.1"/>
    </source>
</evidence>
<comment type="caution">
    <text evidence="3">The sequence shown here is derived from an EMBL/GenBank/DDBJ whole genome shotgun (WGS) entry which is preliminary data.</text>
</comment>
<accession>A0A4S8QHR9</accession>
<dbReference type="SUPFAM" id="SSF53098">
    <property type="entry name" value="Ribonuclease H-like"/>
    <property type="match status" value="1"/>
</dbReference>
<dbReference type="Pfam" id="PF08699">
    <property type="entry name" value="ArgoL1"/>
    <property type="match status" value="1"/>
</dbReference>
<dbReference type="SUPFAM" id="SSF101690">
    <property type="entry name" value="PAZ domain"/>
    <property type="match status" value="1"/>
</dbReference>
<dbReference type="Proteomes" id="UP000308671">
    <property type="component" value="Unassembled WGS sequence"/>
</dbReference>
<dbReference type="SMART" id="SM00950">
    <property type="entry name" value="Piwi"/>
    <property type="match status" value="1"/>
</dbReference>
<protein>
    <recommendedName>
        <fullName evidence="2">Piwi domain-containing protein</fullName>
    </recommendedName>
</protein>
<organism evidence="3 4">
    <name type="scientific">Botrytis galanthina</name>
    <dbReference type="NCBI Taxonomy" id="278940"/>
    <lineage>
        <taxon>Eukaryota</taxon>
        <taxon>Fungi</taxon>
        <taxon>Dikarya</taxon>
        <taxon>Ascomycota</taxon>
        <taxon>Pezizomycotina</taxon>
        <taxon>Leotiomycetes</taxon>
        <taxon>Helotiales</taxon>
        <taxon>Sclerotiniaceae</taxon>
        <taxon>Botrytis</taxon>
    </lineage>
</organism>
<dbReference type="InterPro" id="IPR003165">
    <property type="entry name" value="Piwi"/>
</dbReference>
<dbReference type="EMBL" id="PQXL01000659">
    <property type="protein sequence ID" value="THV44357.1"/>
    <property type="molecule type" value="Genomic_DNA"/>
</dbReference>
<dbReference type="InterPro" id="IPR036397">
    <property type="entry name" value="RNaseH_sf"/>
</dbReference>
<feature type="region of interest" description="Disordered" evidence="1">
    <location>
        <begin position="1"/>
        <end position="29"/>
    </location>
</feature>
<evidence type="ECO:0000256" key="1">
    <source>
        <dbReference type="SAM" id="MobiDB-lite"/>
    </source>
</evidence>
<sequence length="948" mass="106397">MASSKSAGPGNNGLFRVKLSNTQEAPRLSQAEQKIRNDAIQSLDLPKASEKGPEGNEIIQANYFCVQPFPQLVEKKIRIRRYKIVFGKLQSPSQNREDTRDLIEEIFKQHKPQSTSWTSEYHSCIISTGPLYRECSDEAGSAISIGHEQTIQLNDRKQTIKTTSALYFEGFFDIHSLGNYLRATRTLNQQLSDTSLSGQNRIYLPLEDLRILNLISWETINSPSFKGGRVGKKFYPHSNPRRIVNQSNTKFTLPQHYVYDVNMGFFTSMRPGHGSILLNVNTTTTAFFPFKMKLQTWLNARWGHSSSYTGVAPRTGKMEIKGVQVTFDLDKVPRKYVISGVHDLRCDSLLTYNVGYSGSAQVFNKAASCVNVGNSSHPKLLPADHLQICEWQTVHGKLDNLFTEQMLGFAKKTPFENEQEIMNKALIPLGINPPVSQSESWKSPYEKYGLTLGKELLKISSRHLDHPSLTFNPGRTKKVVSASWSLSDVKCFNVAERYSELRVIHVKIAEQISDTQTKSVLMFANALATRLRGYGLQTQSFKGKVSSIVWPELNEEKKPFASAAQKRKLVNLLLETCLGEGTKPRLVFVILPRKDAAIYSNIKWWGDCISGIATICVCPAAVEKKSFGILDNLSLKANLKLGGVNHMIGDAGESSELIESIQNDSLMIVGADVSHPGKGLDPECPSIAGVVASFDCNFCHFAASARLQANNEEFISDLGGMLKERLELYKKKNKGELPLNILFYRDGVSESQFGMVLTQELPQIEKACKEFTENQGKPDIRITLLVVTKRHHTRFFPLKLNKSTKNISGGLVVNKQIMNPNQMSFFLRSHDSPLGTARSAHYTVIVNQCELTLEQLEQVTHKLSFVGSRAMNGLSVCVPARYADVLCDRLRCYMKPALDGGFRRTHAQIQESKDPLTHYHGAPQTWIHPRSKQTHPWHSNLDNIMFYL</sequence>
<feature type="domain" description="Piwi" evidence="2">
    <location>
        <begin position="586"/>
        <end position="895"/>
    </location>
</feature>
<dbReference type="AlphaFoldDB" id="A0A4S8QHR9"/>
<dbReference type="PANTHER" id="PTHR22891">
    <property type="entry name" value="EUKARYOTIC TRANSLATION INITIATION FACTOR 2C"/>
    <property type="match status" value="1"/>
</dbReference>
<evidence type="ECO:0000313" key="4">
    <source>
        <dbReference type="Proteomes" id="UP000308671"/>
    </source>
</evidence>
<dbReference type="GO" id="GO:0003676">
    <property type="term" value="F:nucleic acid binding"/>
    <property type="evidence" value="ECO:0007669"/>
    <property type="project" value="InterPro"/>
</dbReference>
<gene>
    <name evidence="3" type="ORF">BGAL_0663g00010</name>
</gene>
<dbReference type="Gene3D" id="3.40.50.2300">
    <property type="match status" value="1"/>
</dbReference>
<reference evidence="3 4" key="1">
    <citation type="submission" date="2017-12" db="EMBL/GenBank/DDBJ databases">
        <title>Comparative genomics of Botrytis spp.</title>
        <authorList>
            <person name="Valero-Jimenez C.A."/>
            <person name="Tapia P."/>
            <person name="Veloso J."/>
            <person name="Silva-Moreno E."/>
            <person name="Staats M."/>
            <person name="Valdes J.H."/>
            <person name="Van Kan J.A.L."/>
        </authorList>
    </citation>
    <scope>NUCLEOTIDE SEQUENCE [LARGE SCALE GENOMIC DNA]</scope>
    <source>
        <strain evidence="3 4">MUCL435</strain>
    </source>
</reference>
<dbReference type="InterPro" id="IPR036085">
    <property type="entry name" value="PAZ_dom_sf"/>
</dbReference>
<dbReference type="InterPro" id="IPR014811">
    <property type="entry name" value="ArgoL1"/>
</dbReference>
<dbReference type="InterPro" id="IPR012337">
    <property type="entry name" value="RNaseH-like_sf"/>
</dbReference>
<dbReference type="Pfam" id="PF02171">
    <property type="entry name" value="Piwi"/>
    <property type="match status" value="1"/>
</dbReference>
<proteinExistence type="predicted"/>
<dbReference type="SMART" id="SM01163">
    <property type="entry name" value="DUF1785"/>
    <property type="match status" value="1"/>
</dbReference>
<dbReference type="OrthoDB" id="10252740at2759"/>
<keyword evidence="4" id="KW-1185">Reference proteome</keyword>
<name>A0A4S8QHR9_9HELO</name>
<dbReference type="Gene3D" id="3.30.420.10">
    <property type="entry name" value="Ribonuclease H-like superfamily/Ribonuclease H"/>
    <property type="match status" value="1"/>
</dbReference>